<proteinExistence type="predicted"/>
<keyword evidence="2" id="KW-1185">Reference proteome</keyword>
<gene>
    <name evidence="1" type="ORF">M513_10660</name>
</gene>
<sequence length="83" mass="9691">MQACSSRQKKLEVFDSAKFDEDCDSNGYQEESTLIKLHGMREADYGPLHHMNQSTRAELTNQDNFVWKWYFSRTFGSTCAPQF</sequence>
<evidence type="ECO:0000313" key="1">
    <source>
        <dbReference type="EMBL" id="KFD48442.1"/>
    </source>
</evidence>
<protein>
    <submittedName>
        <fullName evidence="1">Uncharacterized protein</fullName>
    </submittedName>
</protein>
<name>A0A085LTZ6_9BILA</name>
<accession>A0A085LTZ6</accession>
<organism evidence="1 2">
    <name type="scientific">Trichuris suis</name>
    <name type="common">pig whipworm</name>
    <dbReference type="NCBI Taxonomy" id="68888"/>
    <lineage>
        <taxon>Eukaryota</taxon>
        <taxon>Metazoa</taxon>
        <taxon>Ecdysozoa</taxon>
        <taxon>Nematoda</taxon>
        <taxon>Enoplea</taxon>
        <taxon>Dorylaimia</taxon>
        <taxon>Trichinellida</taxon>
        <taxon>Trichuridae</taxon>
        <taxon>Trichuris</taxon>
    </lineage>
</organism>
<dbReference type="Proteomes" id="UP000030764">
    <property type="component" value="Unassembled WGS sequence"/>
</dbReference>
<reference evidence="1 2" key="1">
    <citation type="journal article" date="2014" name="Nat. Genet.">
        <title>Genome and transcriptome of the porcine whipworm Trichuris suis.</title>
        <authorList>
            <person name="Jex A.R."/>
            <person name="Nejsum P."/>
            <person name="Schwarz E.M."/>
            <person name="Hu L."/>
            <person name="Young N.D."/>
            <person name="Hall R.S."/>
            <person name="Korhonen P.K."/>
            <person name="Liao S."/>
            <person name="Thamsborg S."/>
            <person name="Xia J."/>
            <person name="Xu P."/>
            <person name="Wang S."/>
            <person name="Scheerlinck J.P."/>
            <person name="Hofmann A."/>
            <person name="Sternberg P.W."/>
            <person name="Wang J."/>
            <person name="Gasser R.B."/>
        </authorList>
    </citation>
    <scope>NUCLEOTIDE SEQUENCE [LARGE SCALE GENOMIC DNA]</scope>
    <source>
        <strain evidence="1">DCEP-RM93M</strain>
    </source>
</reference>
<evidence type="ECO:0000313" key="2">
    <source>
        <dbReference type="Proteomes" id="UP000030764"/>
    </source>
</evidence>
<dbReference type="EMBL" id="KL363293">
    <property type="protein sequence ID" value="KFD48442.1"/>
    <property type="molecule type" value="Genomic_DNA"/>
</dbReference>
<dbReference type="AlphaFoldDB" id="A0A085LTZ6"/>